<protein>
    <recommendedName>
        <fullName evidence="3">J domain-containing protein</fullName>
    </recommendedName>
</protein>
<keyword evidence="5" id="KW-1185">Reference proteome</keyword>
<feature type="compositionally biased region" description="Pro residues" evidence="2">
    <location>
        <begin position="186"/>
        <end position="204"/>
    </location>
</feature>
<dbReference type="PANTHER" id="PTHR44360">
    <property type="entry name" value="DNAJ HOMOLOG SUBFAMILY B MEMBER 9"/>
    <property type="match status" value="1"/>
</dbReference>
<dbReference type="EMBL" id="AGNL01020880">
    <property type="protein sequence ID" value="EJK60597.1"/>
    <property type="molecule type" value="Genomic_DNA"/>
</dbReference>
<dbReference type="InterPro" id="IPR036869">
    <property type="entry name" value="J_dom_sf"/>
</dbReference>
<dbReference type="PANTHER" id="PTHR44360:SF1">
    <property type="entry name" value="DNAJ HOMOLOG SUBFAMILY B MEMBER 9"/>
    <property type="match status" value="1"/>
</dbReference>
<proteinExistence type="predicted"/>
<dbReference type="GO" id="GO:0051787">
    <property type="term" value="F:misfolded protein binding"/>
    <property type="evidence" value="ECO:0007669"/>
    <property type="project" value="TreeGrafter"/>
</dbReference>
<feature type="region of interest" description="Disordered" evidence="2">
    <location>
        <begin position="68"/>
        <end position="239"/>
    </location>
</feature>
<dbReference type="AlphaFoldDB" id="K0SQG8"/>
<feature type="compositionally biased region" description="Low complexity" evidence="2">
    <location>
        <begin position="170"/>
        <end position="185"/>
    </location>
</feature>
<evidence type="ECO:0000256" key="2">
    <source>
        <dbReference type="SAM" id="MobiDB-lite"/>
    </source>
</evidence>
<feature type="compositionally biased region" description="Low complexity" evidence="2">
    <location>
        <begin position="205"/>
        <end position="228"/>
    </location>
</feature>
<dbReference type="GO" id="GO:0051087">
    <property type="term" value="F:protein-folding chaperone binding"/>
    <property type="evidence" value="ECO:0007669"/>
    <property type="project" value="TreeGrafter"/>
</dbReference>
<evidence type="ECO:0000313" key="4">
    <source>
        <dbReference type="EMBL" id="EJK60597.1"/>
    </source>
</evidence>
<evidence type="ECO:0000259" key="3">
    <source>
        <dbReference type="PROSITE" id="PS50076"/>
    </source>
</evidence>
<accession>K0SQG8</accession>
<evidence type="ECO:0000313" key="5">
    <source>
        <dbReference type="Proteomes" id="UP000266841"/>
    </source>
</evidence>
<dbReference type="Gene3D" id="1.10.287.110">
    <property type="entry name" value="DnaJ domain"/>
    <property type="match status" value="1"/>
</dbReference>
<dbReference type="InterPro" id="IPR001623">
    <property type="entry name" value="DnaJ_domain"/>
</dbReference>
<dbReference type="Proteomes" id="UP000266841">
    <property type="component" value="Unassembled WGS sequence"/>
</dbReference>
<dbReference type="OrthoDB" id="10250354at2759"/>
<feature type="region of interest" description="Disordered" evidence="2">
    <location>
        <begin position="28"/>
        <end position="55"/>
    </location>
</feature>
<feature type="compositionally biased region" description="Basic and acidic residues" evidence="2">
    <location>
        <begin position="230"/>
        <end position="239"/>
    </location>
</feature>
<sequence length="239" mass="25943">MGDPYEILGVGRDASPDDVKRAYVEMSLRYHPDRNGSNGRNGSGGSDGAEKGREERYAEVREAYDLLKDGTQVRRREGPTTGKEKCRVPVSSATEDFVGEQNDDEDRRTVLDAGGLPSPPRRPGHATRKPDNGSTEISHYPFSLSRARFRKIRTKSKKNQTNRGGSTTCSARPPSTSTGPTSSTPPAIPSAPPSPPGPSAPRPSSPRSWASSSCSRALSWPGPLGSRTGRWRDGRGWRR</sequence>
<dbReference type="Pfam" id="PF00226">
    <property type="entry name" value="DnaJ"/>
    <property type="match status" value="1"/>
</dbReference>
<comment type="caution">
    <text evidence="4">The sequence shown here is derived from an EMBL/GenBank/DDBJ whole genome shotgun (WGS) entry which is preliminary data.</text>
</comment>
<name>K0SQG8_THAOC</name>
<dbReference type="GO" id="GO:0005783">
    <property type="term" value="C:endoplasmic reticulum"/>
    <property type="evidence" value="ECO:0007669"/>
    <property type="project" value="TreeGrafter"/>
</dbReference>
<organism evidence="4 5">
    <name type="scientific">Thalassiosira oceanica</name>
    <name type="common">Marine diatom</name>
    <dbReference type="NCBI Taxonomy" id="159749"/>
    <lineage>
        <taxon>Eukaryota</taxon>
        <taxon>Sar</taxon>
        <taxon>Stramenopiles</taxon>
        <taxon>Ochrophyta</taxon>
        <taxon>Bacillariophyta</taxon>
        <taxon>Coscinodiscophyceae</taxon>
        <taxon>Thalassiosirophycidae</taxon>
        <taxon>Thalassiosirales</taxon>
        <taxon>Thalassiosiraceae</taxon>
        <taxon>Thalassiosira</taxon>
    </lineage>
</organism>
<dbReference type="SUPFAM" id="SSF46565">
    <property type="entry name" value="Chaperone J-domain"/>
    <property type="match status" value="1"/>
</dbReference>
<feature type="compositionally biased region" description="Basic and acidic residues" evidence="2">
    <location>
        <begin position="68"/>
        <end position="87"/>
    </location>
</feature>
<evidence type="ECO:0000256" key="1">
    <source>
        <dbReference type="ARBA" id="ARBA00023186"/>
    </source>
</evidence>
<feature type="domain" description="J" evidence="3">
    <location>
        <begin position="3"/>
        <end position="82"/>
    </location>
</feature>
<dbReference type="PROSITE" id="PS50076">
    <property type="entry name" value="DNAJ_2"/>
    <property type="match status" value="1"/>
</dbReference>
<keyword evidence="1" id="KW-0143">Chaperone</keyword>
<dbReference type="GO" id="GO:0036503">
    <property type="term" value="P:ERAD pathway"/>
    <property type="evidence" value="ECO:0007669"/>
    <property type="project" value="TreeGrafter"/>
</dbReference>
<dbReference type="eggNOG" id="KOG0714">
    <property type="taxonomic scope" value="Eukaryota"/>
</dbReference>
<dbReference type="InterPro" id="IPR051948">
    <property type="entry name" value="Hsp70_co-chaperone_J-domain"/>
</dbReference>
<reference evidence="4 5" key="1">
    <citation type="journal article" date="2012" name="Genome Biol.">
        <title>Genome and low-iron response of an oceanic diatom adapted to chronic iron limitation.</title>
        <authorList>
            <person name="Lommer M."/>
            <person name="Specht M."/>
            <person name="Roy A.S."/>
            <person name="Kraemer L."/>
            <person name="Andreson R."/>
            <person name="Gutowska M.A."/>
            <person name="Wolf J."/>
            <person name="Bergner S.V."/>
            <person name="Schilhabel M.B."/>
            <person name="Klostermeier U.C."/>
            <person name="Beiko R.G."/>
            <person name="Rosenstiel P."/>
            <person name="Hippler M."/>
            <person name="Laroche J."/>
        </authorList>
    </citation>
    <scope>NUCLEOTIDE SEQUENCE [LARGE SCALE GENOMIC DNA]</scope>
    <source>
        <strain evidence="4 5">CCMP1005</strain>
    </source>
</reference>
<dbReference type="CDD" id="cd06257">
    <property type="entry name" value="DnaJ"/>
    <property type="match status" value="1"/>
</dbReference>
<feature type="compositionally biased region" description="Basic residues" evidence="2">
    <location>
        <begin position="147"/>
        <end position="160"/>
    </location>
</feature>
<gene>
    <name evidence="4" type="ORF">THAOC_19016</name>
</gene>
<dbReference type="PRINTS" id="PR00625">
    <property type="entry name" value="JDOMAIN"/>
</dbReference>
<dbReference type="SMART" id="SM00271">
    <property type="entry name" value="DnaJ"/>
    <property type="match status" value="1"/>
</dbReference>